<protein>
    <submittedName>
        <fullName evidence="1">Uncharacterized protein</fullName>
    </submittedName>
</protein>
<name>A0A5Q2N2A0_9FIRM</name>
<gene>
    <name evidence="1" type="ORF">FTV88_3053</name>
</gene>
<keyword evidence="2" id="KW-1185">Reference proteome</keyword>
<reference evidence="2" key="1">
    <citation type="submission" date="2019-11" db="EMBL/GenBank/DDBJ databases">
        <title>Genome sequence of Heliorestis convoluta strain HH, an alkaliphilic and minimalistic phototrophic bacterium from a soda lake in Egypt.</title>
        <authorList>
            <person name="Dewey E.D."/>
            <person name="Stokes L.M."/>
            <person name="Burchell B.M."/>
            <person name="Shaffer K.N."/>
            <person name="Huntington A.M."/>
            <person name="Baker J.M."/>
            <person name="Nadendla S."/>
            <person name="Giglio M.G."/>
            <person name="Touchman J.W."/>
            <person name="Blankenship R.E."/>
            <person name="Madigan M.T."/>
            <person name="Sattley W.M."/>
        </authorList>
    </citation>
    <scope>NUCLEOTIDE SEQUENCE [LARGE SCALE GENOMIC DNA]</scope>
    <source>
        <strain evidence="2">HH</strain>
    </source>
</reference>
<sequence>MKPGNRQKYCKVLHPAGITLEDKIASKTRSSLQQGRLFLM</sequence>
<organism evidence="1 2">
    <name type="scientific">Heliorestis convoluta</name>
    <dbReference type="NCBI Taxonomy" id="356322"/>
    <lineage>
        <taxon>Bacteria</taxon>
        <taxon>Bacillati</taxon>
        <taxon>Bacillota</taxon>
        <taxon>Clostridia</taxon>
        <taxon>Eubacteriales</taxon>
        <taxon>Heliobacteriaceae</taxon>
        <taxon>Heliorestis</taxon>
    </lineage>
</organism>
<evidence type="ECO:0000313" key="2">
    <source>
        <dbReference type="Proteomes" id="UP000366051"/>
    </source>
</evidence>
<evidence type="ECO:0000313" key="1">
    <source>
        <dbReference type="EMBL" id="QGG49128.1"/>
    </source>
</evidence>
<dbReference type="KEGG" id="hcv:FTV88_3053"/>
<dbReference type="Proteomes" id="UP000366051">
    <property type="component" value="Chromosome"/>
</dbReference>
<proteinExistence type="predicted"/>
<dbReference type="AlphaFoldDB" id="A0A5Q2N2A0"/>
<accession>A0A5Q2N2A0</accession>
<dbReference type="EMBL" id="CP045875">
    <property type="protein sequence ID" value="QGG49128.1"/>
    <property type="molecule type" value="Genomic_DNA"/>
</dbReference>